<evidence type="ECO:0000313" key="3">
    <source>
        <dbReference type="Proteomes" id="UP000253647"/>
    </source>
</evidence>
<keyword evidence="1" id="KW-1133">Transmembrane helix</keyword>
<gene>
    <name evidence="2" type="ORF">DET61_11621</name>
</gene>
<dbReference type="RefSeq" id="WP_114435105.1">
    <property type="nucleotide sequence ID" value="NZ_QPJI01000016.1"/>
</dbReference>
<protein>
    <submittedName>
        <fullName evidence="2">Uncharacterized protein</fullName>
    </submittedName>
</protein>
<dbReference type="AlphaFoldDB" id="A0A368X7K7"/>
<keyword evidence="1" id="KW-0812">Transmembrane</keyword>
<evidence type="ECO:0000256" key="1">
    <source>
        <dbReference type="SAM" id="Phobius"/>
    </source>
</evidence>
<feature type="transmembrane region" description="Helical" evidence="1">
    <location>
        <begin position="138"/>
        <end position="161"/>
    </location>
</feature>
<accession>A0A368X7K7</accession>
<evidence type="ECO:0000313" key="2">
    <source>
        <dbReference type="EMBL" id="RCW63980.1"/>
    </source>
</evidence>
<dbReference type="EMBL" id="QPJI01000016">
    <property type="protein sequence ID" value="RCW63980.1"/>
    <property type="molecule type" value="Genomic_DNA"/>
</dbReference>
<comment type="caution">
    <text evidence="2">The sequence shown here is derived from an EMBL/GenBank/DDBJ whole genome shotgun (WGS) entry which is preliminary data.</text>
</comment>
<organism evidence="2 3">
    <name type="scientific">Marinobacter nauticus</name>
    <name type="common">Marinobacter hydrocarbonoclasticus</name>
    <name type="synonym">Marinobacter aquaeolei</name>
    <dbReference type="NCBI Taxonomy" id="2743"/>
    <lineage>
        <taxon>Bacteria</taxon>
        <taxon>Pseudomonadati</taxon>
        <taxon>Pseudomonadota</taxon>
        <taxon>Gammaproteobacteria</taxon>
        <taxon>Pseudomonadales</taxon>
        <taxon>Marinobacteraceae</taxon>
        <taxon>Marinobacter</taxon>
    </lineage>
</organism>
<proteinExistence type="predicted"/>
<keyword evidence="1" id="KW-0472">Membrane</keyword>
<sequence length="162" mass="17185">MSKPVFVAKTLLRLPARDAGVVSSIVRVHSSKIAVSGTRDKGNPLSWVSGIFNPKLPKLDRREPVRLVNELTGAHTLRFAMGGGSVDIRSPSAIAADYDACEALGLQPGTSVEIGVYRAGYISVFKYYLKHPEWGLRLATHMGAGGLVFGIIGAALGIASIL</sequence>
<dbReference type="Proteomes" id="UP000253647">
    <property type="component" value="Unassembled WGS sequence"/>
</dbReference>
<name>A0A368X7K7_MARNT</name>
<reference evidence="2 3" key="1">
    <citation type="submission" date="2018-07" db="EMBL/GenBank/DDBJ databases">
        <title>Freshwater and sediment microbial communities from various areas in North America, analyzing microbe dynamics in response to fracking.</title>
        <authorList>
            <person name="Lamendella R."/>
        </authorList>
    </citation>
    <scope>NUCLEOTIDE SEQUENCE [LARGE SCALE GENOMIC DNA]</scope>
    <source>
        <strain evidence="2 3">105B</strain>
    </source>
</reference>